<keyword evidence="10" id="KW-1185">Reference proteome</keyword>
<keyword evidence="5 8" id="KW-0812">Transmembrane</keyword>
<keyword evidence="4" id="KW-1003">Cell membrane</keyword>
<keyword evidence="7 8" id="KW-0472">Membrane</keyword>
<comment type="caution">
    <text evidence="9">The sequence shown here is derived from an EMBL/GenBank/DDBJ whole genome shotgun (WGS) entry which is preliminary data.</text>
</comment>
<dbReference type="GO" id="GO:0055085">
    <property type="term" value="P:transmembrane transport"/>
    <property type="evidence" value="ECO:0007669"/>
    <property type="project" value="InterPro"/>
</dbReference>
<dbReference type="Pfam" id="PF03547">
    <property type="entry name" value="Mem_trans"/>
    <property type="match status" value="1"/>
</dbReference>
<protein>
    <submittedName>
        <fullName evidence="9">AEC family transporter</fullName>
    </submittedName>
</protein>
<evidence type="ECO:0000256" key="7">
    <source>
        <dbReference type="ARBA" id="ARBA00023136"/>
    </source>
</evidence>
<dbReference type="PANTHER" id="PTHR36838:SF1">
    <property type="entry name" value="SLR1864 PROTEIN"/>
    <property type="match status" value="1"/>
</dbReference>
<evidence type="ECO:0000313" key="9">
    <source>
        <dbReference type="EMBL" id="RNF39550.1"/>
    </source>
</evidence>
<feature type="transmembrane region" description="Helical" evidence="8">
    <location>
        <begin position="300"/>
        <end position="318"/>
    </location>
</feature>
<evidence type="ECO:0000256" key="1">
    <source>
        <dbReference type="ARBA" id="ARBA00004651"/>
    </source>
</evidence>
<comment type="subcellular location">
    <subcellularLocation>
        <location evidence="1">Cell membrane</location>
        <topology evidence="1">Multi-pass membrane protein</topology>
    </subcellularLocation>
</comment>
<feature type="transmembrane region" description="Helical" evidence="8">
    <location>
        <begin position="209"/>
        <end position="227"/>
    </location>
</feature>
<feature type="transmembrane region" description="Helical" evidence="8">
    <location>
        <begin position="270"/>
        <end position="288"/>
    </location>
</feature>
<dbReference type="Proteomes" id="UP000275473">
    <property type="component" value="Unassembled WGS sequence"/>
</dbReference>
<feature type="transmembrane region" description="Helical" evidence="8">
    <location>
        <begin position="180"/>
        <end position="203"/>
    </location>
</feature>
<evidence type="ECO:0000313" key="10">
    <source>
        <dbReference type="Proteomes" id="UP000275473"/>
    </source>
</evidence>
<evidence type="ECO:0000256" key="2">
    <source>
        <dbReference type="ARBA" id="ARBA00010145"/>
    </source>
</evidence>
<accession>A0A3M8P8G9</accession>
<comment type="similarity">
    <text evidence="2">Belongs to the auxin efflux carrier (TC 2.A.69) family.</text>
</comment>
<organism evidence="9 10">
    <name type="scientific">Planococcus salinus</name>
    <dbReference type="NCBI Taxonomy" id="1848460"/>
    <lineage>
        <taxon>Bacteria</taxon>
        <taxon>Bacillati</taxon>
        <taxon>Bacillota</taxon>
        <taxon>Bacilli</taxon>
        <taxon>Bacillales</taxon>
        <taxon>Caryophanaceae</taxon>
        <taxon>Planococcus</taxon>
    </lineage>
</organism>
<feature type="transmembrane region" description="Helical" evidence="8">
    <location>
        <begin position="52"/>
        <end position="70"/>
    </location>
</feature>
<dbReference type="AlphaFoldDB" id="A0A3M8P8G9"/>
<dbReference type="InterPro" id="IPR038770">
    <property type="entry name" value="Na+/solute_symporter_sf"/>
</dbReference>
<evidence type="ECO:0000256" key="3">
    <source>
        <dbReference type="ARBA" id="ARBA00022448"/>
    </source>
</evidence>
<keyword evidence="6 8" id="KW-1133">Transmembrane helix</keyword>
<dbReference type="InterPro" id="IPR004776">
    <property type="entry name" value="Mem_transp_PIN-like"/>
</dbReference>
<feature type="transmembrane region" description="Helical" evidence="8">
    <location>
        <begin position="234"/>
        <end position="258"/>
    </location>
</feature>
<name>A0A3M8P8G9_9BACL</name>
<dbReference type="EMBL" id="RIAX01000005">
    <property type="protein sequence ID" value="RNF39550.1"/>
    <property type="molecule type" value="Genomic_DNA"/>
</dbReference>
<evidence type="ECO:0000256" key="8">
    <source>
        <dbReference type="SAM" id="Phobius"/>
    </source>
</evidence>
<gene>
    <name evidence="9" type="ORF">EEX84_08730</name>
</gene>
<dbReference type="GO" id="GO:0005886">
    <property type="term" value="C:plasma membrane"/>
    <property type="evidence" value="ECO:0007669"/>
    <property type="project" value="UniProtKB-SubCell"/>
</dbReference>
<keyword evidence="3" id="KW-0813">Transport</keyword>
<evidence type="ECO:0000256" key="6">
    <source>
        <dbReference type="ARBA" id="ARBA00022989"/>
    </source>
</evidence>
<evidence type="ECO:0000256" key="4">
    <source>
        <dbReference type="ARBA" id="ARBA00022475"/>
    </source>
</evidence>
<evidence type="ECO:0000256" key="5">
    <source>
        <dbReference type="ARBA" id="ARBA00022692"/>
    </source>
</evidence>
<dbReference type="PANTHER" id="PTHR36838">
    <property type="entry name" value="AUXIN EFFLUX CARRIER FAMILY PROTEIN"/>
    <property type="match status" value="1"/>
</dbReference>
<dbReference type="Gene3D" id="1.20.1530.20">
    <property type="match status" value="2"/>
</dbReference>
<feature type="transmembrane region" description="Helical" evidence="8">
    <location>
        <begin position="20"/>
        <end position="40"/>
    </location>
</feature>
<proteinExistence type="inferred from homology"/>
<sequence length="319" mass="34632">MVKEKRKDSFRSCIGSDKMIITEILNVVLPVFMLLGVGFFVGKYLSIDSKSVSDISIYVFSPALFFYSISTSEMNMSDLGRIMLFAFILFFMFALFIHVMGMIFKWTVSYKNTLMLASGFPNAGNYGLPIILFAFGEEGVAIGIIYLAMQSFLMNSAGVFYASNHHTVPKKDIFLTIIKMPGIIAIIAALLLKIGSVSIPVALLNATDLLGQASIPTMLTLLGITLSSIQIKNVIAFIGTATVFKLVAFPLIAFGLLQLMYPPGSLEAKVLLIGAATPTAATTTLLAIKFRMNPDLVSSGMFVSTLVSIITIPILLLML</sequence>
<feature type="transmembrane region" description="Helical" evidence="8">
    <location>
        <begin position="82"/>
        <end position="106"/>
    </location>
</feature>
<reference evidence="9 10" key="1">
    <citation type="journal article" date="2018" name="Int. J. Syst. Evol. Microbiol.">
        <title>Planococcus salinus sp. nov., a moderately halophilic bacterium isolated from a saline-alkali soil.</title>
        <authorList>
            <person name="Gan L."/>
        </authorList>
    </citation>
    <scope>NUCLEOTIDE SEQUENCE [LARGE SCALE GENOMIC DNA]</scope>
    <source>
        <strain evidence="9 10">LCB217</strain>
    </source>
</reference>